<reference evidence="1 2" key="1">
    <citation type="submission" date="2023-05" db="EMBL/GenBank/DDBJ databases">
        <title>B98-5 Cell Line De Novo Hybrid Assembly: An Optical Mapping Approach.</title>
        <authorList>
            <person name="Kananen K."/>
            <person name="Auerbach J.A."/>
            <person name="Kautto E."/>
            <person name="Blachly J.S."/>
        </authorList>
    </citation>
    <scope>NUCLEOTIDE SEQUENCE [LARGE SCALE GENOMIC DNA]</scope>
    <source>
        <strain evidence="1">B95-8</strain>
        <tissue evidence="1">Cell line</tissue>
    </source>
</reference>
<proteinExistence type="predicted"/>
<evidence type="ECO:0000313" key="2">
    <source>
        <dbReference type="Proteomes" id="UP001266305"/>
    </source>
</evidence>
<organism evidence="1 2">
    <name type="scientific">Saguinus oedipus</name>
    <name type="common">Cotton-top tamarin</name>
    <name type="synonym">Oedipomidas oedipus</name>
    <dbReference type="NCBI Taxonomy" id="9490"/>
    <lineage>
        <taxon>Eukaryota</taxon>
        <taxon>Metazoa</taxon>
        <taxon>Chordata</taxon>
        <taxon>Craniata</taxon>
        <taxon>Vertebrata</taxon>
        <taxon>Euteleostomi</taxon>
        <taxon>Mammalia</taxon>
        <taxon>Eutheria</taxon>
        <taxon>Euarchontoglires</taxon>
        <taxon>Primates</taxon>
        <taxon>Haplorrhini</taxon>
        <taxon>Platyrrhini</taxon>
        <taxon>Cebidae</taxon>
        <taxon>Callitrichinae</taxon>
        <taxon>Saguinus</taxon>
    </lineage>
</organism>
<gene>
    <name evidence="1" type="ORF">P7K49_012110</name>
</gene>
<keyword evidence="2" id="KW-1185">Reference proteome</keyword>
<evidence type="ECO:0000313" key="1">
    <source>
        <dbReference type="EMBL" id="KAK2112363.1"/>
    </source>
</evidence>
<accession>A0ABQ9VSJ6</accession>
<sequence>MLWRPGHTPPPVTAGDMWESGCSRHTSKFRNLCILSGAFHHSPAPPHRGKGGLKNCSLRDRRCTGVRQGQTPAFSTF</sequence>
<dbReference type="Proteomes" id="UP001266305">
    <property type="component" value="Unassembled WGS sequence"/>
</dbReference>
<dbReference type="EMBL" id="JASSZA010000005">
    <property type="protein sequence ID" value="KAK2112363.1"/>
    <property type="molecule type" value="Genomic_DNA"/>
</dbReference>
<name>A0ABQ9VSJ6_SAGOE</name>
<protein>
    <submittedName>
        <fullName evidence="1">Uncharacterized protein</fullName>
    </submittedName>
</protein>
<comment type="caution">
    <text evidence="1">The sequence shown here is derived from an EMBL/GenBank/DDBJ whole genome shotgun (WGS) entry which is preliminary data.</text>
</comment>